<keyword evidence="2 3" id="KW-0067">ATP-binding</keyword>
<evidence type="ECO:0000256" key="5">
    <source>
        <dbReference type="SAM" id="MobiDB-lite"/>
    </source>
</evidence>
<evidence type="ECO:0000256" key="3">
    <source>
        <dbReference type="PROSITE-ProRule" id="PRU10141"/>
    </source>
</evidence>
<accession>A0A068SBL1</accession>
<dbReference type="SMART" id="SM00220">
    <property type="entry name" value="S_TKc"/>
    <property type="match status" value="1"/>
</dbReference>
<feature type="domain" description="Protein kinase" evidence="6">
    <location>
        <begin position="157"/>
        <end position="471"/>
    </location>
</feature>
<dbReference type="PROSITE" id="PS00107">
    <property type="entry name" value="PROTEIN_KINASE_ATP"/>
    <property type="match status" value="1"/>
</dbReference>
<keyword evidence="1 3" id="KW-0547">Nucleotide-binding</keyword>
<comment type="caution">
    <text evidence="7">The sequence shown here is derived from an EMBL/GenBank/DDBJ whole genome shotgun (WGS) entry which is preliminary data.</text>
</comment>
<evidence type="ECO:0000256" key="2">
    <source>
        <dbReference type="ARBA" id="ARBA00022840"/>
    </source>
</evidence>
<proteinExistence type="inferred from homology"/>
<dbReference type="PANTHER" id="PTHR24346">
    <property type="entry name" value="MAP/MICROTUBULE AFFINITY-REGULATING KINASE"/>
    <property type="match status" value="1"/>
</dbReference>
<dbReference type="GO" id="GO:0045719">
    <property type="term" value="P:negative regulation of glycogen biosynthetic process"/>
    <property type="evidence" value="ECO:0007669"/>
    <property type="project" value="TreeGrafter"/>
</dbReference>
<feature type="binding site" evidence="3">
    <location>
        <position position="190"/>
    </location>
    <ligand>
        <name>ATP</name>
        <dbReference type="ChEBI" id="CHEBI:30616"/>
    </ligand>
</feature>
<dbReference type="Pfam" id="PF00069">
    <property type="entry name" value="Pkinase"/>
    <property type="match status" value="1"/>
</dbReference>
<keyword evidence="4" id="KW-0418">Kinase</keyword>
<evidence type="ECO:0000256" key="4">
    <source>
        <dbReference type="RuleBase" id="RU000304"/>
    </source>
</evidence>
<protein>
    <submittedName>
        <fullName evidence="7">Serine threonine protein</fullName>
    </submittedName>
</protein>
<dbReference type="InterPro" id="IPR017441">
    <property type="entry name" value="Protein_kinase_ATP_BS"/>
</dbReference>
<dbReference type="SUPFAM" id="SSF56112">
    <property type="entry name" value="Protein kinase-like (PK-like)"/>
    <property type="match status" value="1"/>
</dbReference>
<dbReference type="GO" id="GO:0005829">
    <property type="term" value="C:cytosol"/>
    <property type="evidence" value="ECO:0007669"/>
    <property type="project" value="TreeGrafter"/>
</dbReference>
<dbReference type="PROSITE" id="PS50011">
    <property type="entry name" value="PROTEIN_KINASE_DOM"/>
    <property type="match status" value="1"/>
</dbReference>
<evidence type="ECO:0000313" key="7">
    <source>
        <dbReference type="EMBL" id="CDH58616.1"/>
    </source>
</evidence>
<dbReference type="OrthoDB" id="6513151at2759"/>
<dbReference type="GO" id="GO:0035556">
    <property type="term" value="P:intracellular signal transduction"/>
    <property type="evidence" value="ECO:0007669"/>
    <property type="project" value="TreeGrafter"/>
</dbReference>
<dbReference type="GO" id="GO:0005634">
    <property type="term" value="C:nucleus"/>
    <property type="evidence" value="ECO:0007669"/>
    <property type="project" value="TreeGrafter"/>
</dbReference>
<sequence length="492" mass="55738">MGLFGKLKPHNPYPSPPEKSHPVFDTALQESLSRPPLRIINSWPSISRDDNCTSPISTTSSNHSHQSIPQRSISAAPSARFVVYPDGSHTHSIKCMGPSRFTTSLHNLTHLLPSKSLKLPSFREKKNAEELKKERTVVNAHLQRPIMDDCCVATKWGTCHQVIGKGTFGIVRVVYKGDHPSSPNDQYAVKEFRRKGSESIDHYIKRLTTEYSLCSHLHHPNVVETFDLLPLNNTCPVFCQVMEYCNGGDLFGLIYDNSQDGLEPAEANCFFKQIMHGVAYLHSMGIAHRDIKPENLLLTAHGIIKISDFGSAASFQVDVDRNKPVLARGLYGSEPYIAPEMFTDPVYDPRAADVWSCGIVYMAMRTGAHPWQVAQPNSDDNYARYLQFRHLVEQERDKAREERRMGQQKTEQERELAILKARESVRKHAKERGLDILEGFGFGAKRIIYRILDPNPQKRITVQLILENDWFKTICCCQPILSKQEEAMVQEG</sequence>
<dbReference type="EMBL" id="CBTN010000058">
    <property type="protein sequence ID" value="CDH58616.1"/>
    <property type="molecule type" value="Genomic_DNA"/>
</dbReference>
<dbReference type="STRING" id="1263082.A0A068SBL1"/>
<keyword evidence="4" id="KW-0723">Serine/threonine-protein kinase</keyword>
<name>A0A068SBL1_9FUNG</name>
<dbReference type="AlphaFoldDB" id="A0A068SBL1"/>
<dbReference type="Gene3D" id="1.10.510.10">
    <property type="entry name" value="Transferase(Phosphotransferase) domain 1"/>
    <property type="match status" value="1"/>
</dbReference>
<gene>
    <name evidence="7" type="ORF">LCOR_09471.1</name>
</gene>
<feature type="region of interest" description="Disordered" evidence="5">
    <location>
        <begin position="1"/>
        <end position="23"/>
    </location>
</feature>
<dbReference type="PROSITE" id="PS00108">
    <property type="entry name" value="PROTEIN_KINASE_ST"/>
    <property type="match status" value="1"/>
</dbReference>
<dbReference type="PANTHER" id="PTHR24346:SF51">
    <property type="entry name" value="PAS DOMAIN-CONTAINING SERINE_THREONINE-PROTEIN KINASE"/>
    <property type="match status" value="1"/>
</dbReference>
<dbReference type="GO" id="GO:0005524">
    <property type="term" value="F:ATP binding"/>
    <property type="evidence" value="ECO:0007669"/>
    <property type="project" value="UniProtKB-UniRule"/>
</dbReference>
<feature type="region of interest" description="Disordered" evidence="5">
    <location>
        <begin position="50"/>
        <end position="71"/>
    </location>
</feature>
<evidence type="ECO:0000256" key="1">
    <source>
        <dbReference type="ARBA" id="ARBA00022741"/>
    </source>
</evidence>
<evidence type="ECO:0000313" key="8">
    <source>
        <dbReference type="Proteomes" id="UP000027586"/>
    </source>
</evidence>
<reference evidence="7" key="1">
    <citation type="submission" date="2013-08" db="EMBL/GenBank/DDBJ databases">
        <title>Gene expansion shapes genome architecture in the human pathogen Lichtheimia corymbifera: an evolutionary genomics analysis in the ancient terrestrial Mucorales (Mucoromycotina).</title>
        <authorList>
            <person name="Schwartze V.U."/>
            <person name="Winter S."/>
            <person name="Shelest E."/>
            <person name="Marcet-Houben M."/>
            <person name="Horn F."/>
            <person name="Wehner S."/>
            <person name="Hoffmann K."/>
            <person name="Riege K."/>
            <person name="Sammeth M."/>
            <person name="Nowrousian M."/>
            <person name="Valiante V."/>
            <person name="Linde J."/>
            <person name="Jacobsen I.D."/>
            <person name="Marz M."/>
            <person name="Brakhage A.A."/>
            <person name="Gabaldon T."/>
            <person name="Bocker S."/>
            <person name="Voigt K."/>
        </authorList>
    </citation>
    <scope>NUCLEOTIDE SEQUENCE [LARGE SCALE GENOMIC DNA]</scope>
    <source>
        <strain evidence="7">FSU 9682</strain>
    </source>
</reference>
<feature type="compositionally biased region" description="Polar residues" evidence="5">
    <location>
        <begin position="52"/>
        <end position="71"/>
    </location>
</feature>
<dbReference type="CDD" id="cd13994">
    <property type="entry name" value="STKc_HAL4_like"/>
    <property type="match status" value="1"/>
</dbReference>
<dbReference type="InterPro" id="IPR011009">
    <property type="entry name" value="Kinase-like_dom_sf"/>
</dbReference>
<comment type="similarity">
    <text evidence="4">Belongs to the protein kinase superfamily.</text>
</comment>
<evidence type="ECO:0000259" key="6">
    <source>
        <dbReference type="PROSITE" id="PS50011"/>
    </source>
</evidence>
<dbReference type="InterPro" id="IPR008271">
    <property type="entry name" value="Ser/Thr_kinase_AS"/>
</dbReference>
<dbReference type="VEuPathDB" id="FungiDB:LCOR_09471.1"/>
<organism evidence="7 8">
    <name type="scientific">Lichtheimia corymbifera JMRC:FSU:9682</name>
    <dbReference type="NCBI Taxonomy" id="1263082"/>
    <lineage>
        <taxon>Eukaryota</taxon>
        <taxon>Fungi</taxon>
        <taxon>Fungi incertae sedis</taxon>
        <taxon>Mucoromycota</taxon>
        <taxon>Mucoromycotina</taxon>
        <taxon>Mucoromycetes</taxon>
        <taxon>Mucorales</taxon>
        <taxon>Lichtheimiaceae</taxon>
        <taxon>Lichtheimia</taxon>
    </lineage>
</organism>
<dbReference type="InterPro" id="IPR000719">
    <property type="entry name" value="Prot_kinase_dom"/>
</dbReference>
<dbReference type="GO" id="GO:0004674">
    <property type="term" value="F:protein serine/threonine kinase activity"/>
    <property type="evidence" value="ECO:0007669"/>
    <property type="project" value="UniProtKB-KW"/>
</dbReference>
<keyword evidence="4" id="KW-0808">Transferase</keyword>
<dbReference type="Proteomes" id="UP000027586">
    <property type="component" value="Unassembled WGS sequence"/>
</dbReference>
<keyword evidence="8" id="KW-1185">Reference proteome</keyword>